<dbReference type="AlphaFoldDB" id="A0A7J3SNB6"/>
<evidence type="ECO:0008006" key="2">
    <source>
        <dbReference type="Google" id="ProtNLM"/>
    </source>
</evidence>
<dbReference type="InterPro" id="IPR050582">
    <property type="entry name" value="HAD-like_SerB"/>
</dbReference>
<evidence type="ECO:0000313" key="1">
    <source>
        <dbReference type="EMBL" id="HGZ60725.1"/>
    </source>
</evidence>
<name>A0A7J3SNB6_9CREN</name>
<sequence>MSAFIDLDMTLTDERSIIAVGRRIGLDGWIENVLSSDFPEELKSRKIASALKEIKLEEIACAASETRSSPCARETIYELSNKGFDVNIVTLSYKQVAEAVLEKLGLNSKVRIHAPELETRSGIVTGEVKFNGKKFETPWCIRCPLCKRERVLSVRKRPIIAIGDSVPDVCMFLEADFSILIDRGNVPWNLKHYATLKVRDLCEALERLKSYLTGMNHHDFI</sequence>
<accession>A0A7J3SNB6</accession>
<dbReference type="SUPFAM" id="SSF56784">
    <property type="entry name" value="HAD-like"/>
    <property type="match status" value="1"/>
</dbReference>
<dbReference type="EMBL" id="DTLS01000172">
    <property type="protein sequence ID" value="HGZ60725.1"/>
    <property type="molecule type" value="Genomic_DNA"/>
</dbReference>
<gene>
    <name evidence="1" type="ORF">ENW83_05975</name>
</gene>
<organism evidence="1">
    <name type="scientific">Fervidicoccus fontis</name>
    <dbReference type="NCBI Taxonomy" id="683846"/>
    <lineage>
        <taxon>Archaea</taxon>
        <taxon>Thermoproteota</taxon>
        <taxon>Thermoprotei</taxon>
        <taxon>Fervidicoccales</taxon>
        <taxon>Fervidicoccaceae</taxon>
        <taxon>Fervidicoccus</taxon>
    </lineage>
</organism>
<dbReference type="NCBIfam" id="TIGR01488">
    <property type="entry name" value="HAD-SF-IB"/>
    <property type="match status" value="1"/>
</dbReference>
<protein>
    <recommendedName>
        <fullName evidence="2">HAD family hydrolase</fullName>
    </recommendedName>
</protein>
<comment type="caution">
    <text evidence="1">The sequence shown here is derived from an EMBL/GenBank/DDBJ whole genome shotgun (WGS) entry which is preliminary data.</text>
</comment>
<dbReference type="Gene3D" id="3.40.50.1000">
    <property type="entry name" value="HAD superfamily/HAD-like"/>
    <property type="match status" value="1"/>
</dbReference>
<dbReference type="InterPro" id="IPR036412">
    <property type="entry name" value="HAD-like_sf"/>
</dbReference>
<reference evidence="1" key="1">
    <citation type="journal article" date="2020" name="mSystems">
        <title>Genome- and Community-Level Interaction Insights into Carbon Utilization and Element Cycling Functions of Hydrothermarchaeota in Hydrothermal Sediment.</title>
        <authorList>
            <person name="Zhou Z."/>
            <person name="Liu Y."/>
            <person name="Xu W."/>
            <person name="Pan J."/>
            <person name="Luo Z.H."/>
            <person name="Li M."/>
        </authorList>
    </citation>
    <scope>NUCLEOTIDE SEQUENCE [LARGE SCALE GENOMIC DNA]</scope>
    <source>
        <strain evidence="1">SpSt-885</strain>
    </source>
</reference>
<dbReference type="Pfam" id="PF12710">
    <property type="entry name" value="HAD"/>
    <property type="match status" value="1"/>
</dbReference>
<dbReference type="PANTHER" id="PTHR43344">
    <property type="entry name" value="PHOSPHOSERINE PHOSPHATASE"/>
    <property type="match status" value="1"/>
</dbReference>
<proteinExistence type="predicted"/>
<dbReference type="InterPro" id="IPR023214">
    <property type="entry name" value="HAD_sf"/>
</dbReference>